<evidence type="ECO:0000313" key="1">
    <source>
        <dbReference type="EMBL" id="CAG8559812.1"/>
    </source>
</evidence>
<dbReference type="CDD" id="cd00303">
    <property type="entry name" value="retropepsin_like"/>
    <property type="match status" value="1"/>
</dbReference>
<keyword evidence="2" id="KW-1185">Reference proteome</keyword>
<gene>
    <name evidence="1" type="ORF">GMARGA_LOCUS4960</name>
</gene>
<dbReference type="InterPro" id="IPR006553">
    <property type="entry name" value="Leu-rich_rpt_Cys-con_subtyp"/>
</dbReference>
<name>A0ABN7UEF9_GIGMA</name>
<dbReference type="Gene3D" id="2.40.70.10">
    <property type="entry name" value="Acid Proteases"/>
    <property type="match status" value="1"/>
</dbReference>
<organism evidence="1 2">
    <name type="scientific">Gigaspora margarita</name>
    <dbReference type="NCBI Taxonomy" id="4874"/>
    <lineage>
        <taxon>Eukaryota</taxon>
        <taxon>Fungi</taxon>
        <taxon>Fungi incertae sedis</taxon>
        <taxon>Mucoromycota</taxon>
        <taxon>Glomeromycotina</taxon>
        <taxon>Glomeromycetes</taxon>
        <taxon>Diversisporales</taxon>
        <taxon>Gigasporaceae</taxon>
        <taxon>Gigaspora</taxon>
    </lineage>
</organism>
<dbReference type="SUPFAM" id="SSF52047">
    <property type="entry name" value="RNI-like"/>
    <property type="match status" value="1"/>
</dbReference>
<dbReference type="SMART" id="SM00367">
    <property type="entry name" value="LRR_CC"/>
    <property type="match status" value="3"/>
</dbReference>
<dbReference type="EMBL" id="CAJVQB010002035">
    <property type="protein sequence ID" value="CAG8559812.1"/>
    <property type="molecule type" value="Genomic_DNA"/>
</dbReference>
<protein>
    <submittedName>
        <fullName evidence="1">42295_t:CDS:1</fullName>
    </submittedName>
</protein>
<dbReference type="InterPro" id="IPR021109">
    <property type="entry name" value="Peptidase_aspartic_dom_sf"/>
</dbReference>
<dbReference type="PANTHER" id="PTHR13318">
    <property type="entry name" value="PARTNER OF PAIRED, ISOFORM B-RELATED"/>
    <property type="match status" value="1"/>
</dbReference>
<dbReference type="Proteomes" id="UP000789901">
    <property type="component" value="Unassembled WGS sequence"/>
</dbReference>
<comment type="caution">
    <text evidence="1">The sequence shown here is derived from an EMBL/GenBank/DDBJ whole genome shotgun (WGS) entry which is preliminary data.</text>
</comment>
<sequence>KPGVKWFNRFLKDYGLIPKYLRKMGAIYAMVVHEAKNMAHAYTIAGEALRHNPDNHASPFSIEGYQQNQYNKNTSGPLYWRLMKFKRVMCGKTKPLYCSKMVYLKLAGLKISDALISAILHSCPNICFLILDKSKGFTNIPIIEIARYCPKLLHLSLNLCICLTNRCITEITRSCPKLKHLELGDCSISNKAVEKITQNCANLKYLSLKGCRRISKEVMKKFNPKIKIEYPDYSDDKWSSSNLPLPIPIFISTLLDETDFTSIFKTLVEGKIPVKALIDTTSKFNTISKSLFDKLEEDYGIRDRAENLYGGVVGVPVKNLYRDVIGEIKGLDLQFCYKGKWQSLDCTELIDFQIRKNPSFDLVLGQDWLWMREAKIIFGHSLVNCKRYAKIIIDGMSIPLIEENSRPFGGVSLSHKASSTKNNLSNSMDLKPDLDELVDMFKKLSLRSKDNISDSIDSSLSRLRSDVINMHKTASAKKRSIRKCKVKGKINY</sequence>
<dbReference type="InterPro" id="IPR032675">
    <property type="entry name" value="LRR_dom_sf"/>
</dbReference>
<evidence type="ECO:0000313" key="2">
    <source>
        <dbReference type="Proteomes" id="UP000789901"/>
    </source>
</evidence>
<proteinExistence type="predicted"/>
<reference evidence="1 2" key="1">
    <citation type="submission" date="2021-06" db="EMBL/GenBank/DDBJ databases">
        <authorList>
            <person name="Kallberg Y."/>
            <person name="Tangrot J."/>
            <person name="Rosling A."/>
        </authorList>
    </citation>
    <scope>NUCLEOTIDE SEQUENCE [LARGE SCALE GENOMIC DNA]</scope>
    <source>
        <strain evidence="1 2">120-4 pot B 10/14</strain>
    </source>
</reference>
<accession>A0ABN7UEF9</accession>
<dbReference type="PANTHER" id="PTHR13318:SF95">
    <property type="entry name" value="F-BOX PROTEIN YLR352W"/>
    <property type="match status" value="1"/>
</dbReference>
<dbReference type="Gene3D" id="3.80.10.10">
    <property type="entry name" value="Ribonuclease Inhibitor"/>
    <property type="match status" value="1"/>
</dbReference>
<feature type="non-terminal residue" evidence="1">
    <location>
        <position position="1"/>
    </location>
</feature>